<evidence type="ECO:0000256" key="1">
    <source>
        <dbReference type="SAM" id="MobiDB-lite"/>
    </source>
</evidence>
<dbReference type="InterPro" id="IPR046214">
    <property type="entry name" value="DUF6247"/>
</dbReference>
<keyword evidence="3" id="KW-1185">Reference proteome</keyword>
<name>A0A7G3UIU1_STRT9</name>
<organism evidence="2 3">
    <name type="scientific">Streptomyces tsukubensis (strain DSM 42081 / NBRC 108919 / NRRL 18488 / 9993)</name>
    <dbReference type="NCBI Taxonomy" id="1114943"/>
    <lineage>
        <taxon>Bacteria</taxon>
        <taxon>Bacillati</taxon>
        <taxon>Actinomycetota</taxon>
        <taxon>Actinomycetes</taxon>
        <taxon>Kitasatosporales</taxon>
        <taxon>Streptomycetaceae</taxon>
        <taxon>Streptomyces</taxon>
    </lineage>
</organism>
<dbReference type="RefSeq" id="WP_040915630.1">
    <property type="nucleotide sequence ID" value="NZ_CP029159.1"/>
</dbReference>
<reference evidence="2 3" key="1">
    <citation type="journal article" date="2012" name="J. Bacteriol.">
        <title>Draft genome of Streptomyces tsukubaensis NRRL 18488, the producer of the clinically important immunosuppressant tacrolimus (FK506).</title>
        <authorList>
            <person name="Barreiro C."/>
            <person name="Prieto C."/>
            <person name="Sola-Landa A."/>
            <person name="Solera E."/>
            <person name="Martinez-Castro M."/>
            <person name="Perez-Redondo R."/>
            <person name="Garcia-Estrada C."/>
            <person name="Aparicio J.F."/>
            <person name="Fernandez-Martinez L.T."/>
            <person name="Santos-Aberturas J."/>
            <person name="Salehi-Najafabadi Z."/>
            <person name="Rodriguez-Garcia A."/>
            <person name="Tauch A."/>
            <person name="Martin J.F."/>
        </authorList>
    </citation>
    <scope>NUCLEOTIDE SEQUENCE [LARGE SCALE GENOMIC DNA]</scope>
    <source>
        <strain evidence="3">DSM 42081 / NBRC 108919 / NRRL 18488 / 9993</strain>
    </source>
</reference>
<evidence type="ECO:0000313" key="3">
    <source>
        <dbReference type="Proteomes" id="UP000005940"/>
    </source>
</evidence>
<dbReference type="AlphaFoldDB" id="A0A7G3UIU1"/>
<accession>A0A7G3UIU1</accession>
<proteinExistence type="predicted"/>
<dbReference type="Proteomes" id="UP000005940">
    <property type="component" value="Chromosome"/>
</dbReference>
<feature type="compositionally biased region" description="Basic and acidic residues" evidence="1">
    <location>
        <begin position="81"/>
        <end position="102"/>
    </location>
</feature>
<evidence type="ECO:0000313" key="2">
    <source>
        <dbReference type="EMBL" id="QKM68842.1"/>
    </source>
</evidence>
<gene>
    <name evidence="2" type="ORF">STSU_018335</name>
</gene>
<dbReference type="EMBL" id="CP029159">
    <property type="protein sequence ID" value="QKM68842.1"/>
    <property type="molecule type" value="Genomic_DNA"/>
</dbReference>
<protein>
    <submittedName>
        <fullName evidence="2">Uncharacterized protein</fullName>
    </submittedName>
</protein>
<feature type="region of interest" description="Disordered" evidence="1">
    <location>
        <begin position="81"/>
        <end position="114"/>
    </location>
</feature>
<sequence>MTTAALGGPCPPPMPERTPKALREAISQHAPQLLGDFDAHWKRAVADTYDIAPVPAFMARWWGEYAIARDPLLEERVHRLEDDARDATDSDRAKALLEEAGHIRRAARQTEPGR</sequence>
<dbReference type="Pfam" id="PF19760">
    <property type="entry name" value="DUF6247"/>
    <property type="match status" value="1"/>
</dbReference>